<keyword evidence="1" id="KW-0472">Membrane</keyword>
<evidence type="ECO:0000313" key="4">
    <source>
        <dbReference type="Proteomes" id="UP000332933"/>
    </source>
</evidence>
<name>A0A485KBZ4_9STRA</name>
<feature type="transmembrane region" description="Helical" evidence="1">
    <location>
        <begin position="50"/>
        <end position="71"/>
    </location>
</feature>
<sequence>MLAKATRPIFFDASVPLTNTTLLLTATIPVTHISIAAVKPLLGVERANKMLAAVVSTAVAAILDSLAMVLAPDVFYGGAGDGLGKADAWTLWGASWGLVWSIDLDSFTKKV</sequence>
<dbReference type="EMBL" id="VJMH01000858">
    <property type="protein sequence ID" value="KAF0714142.1"/>
    <property type="molecule type" value="Genomic_DNA"/>
</dbReference>
<reference evidence="3 4" key="1">
    <citation type="submission" date="2019-03" db="EMBL/GenBank/DDBJ databases">
        <authorList>
            <person name="Gaulin E."/>
            <person name="Dumas B."/>
        </authorList>
    </citation>
    <scope>NUCLEOTIDE SEQUENCE [LARGE SCALE GENOMIC DNA]</scope>
    <source>
        <strain evidence="3">CBS 568.67</strain>
    </source>
</reference>
<accession>A0A485KBZ4</accession>
<gene>
    <name evidence="3" type="primary">Aste57867_4029</name>
    <name evidence="2" type="ORF">As57867_004018</name>
    <name evidence="3" type="ORF">ASTE57867_4029</name>
</gene>
<keyword evidence="4" id="KW-1185">Reference proteome</keyword>
<dbReference type="EMBL" id="CAADRA010000858">
    <property type="protein sequence ID" value="VFT81164.1"/>
    <property type="molecule type" value="Genomic_DNA"/>
</dbReference>
<evidence type="ECO:0000256" key="1">
    <source>
        <dbReference type="SAM" id="Phobius"/>
    </source>
</evidence>
<proteinExistence type="predicted"/>
<reference evidence="2" key="2">
    <citation type="submission" date="2019-06" db="EMBL/GenBank/DDBJ databases">
        <title>Genomics analysis of Aphanomyces spp. identifies a new class of oomycete effector associated with host adaptation.</title>
        <authorList>
            <person name="Gaulin E."/>
        </authorList>
    </citation>
    <scope>NUCLEOTIDE SEQUENCE</scope>
    <source>
        <strain evidence="2">CBS 578.67</strain>
    </source>
</reference>
<feature type="transmembrane region" description="Helical" evidence="1">
    <location>
        <begin position="20"/>
        <end position="38"/>
    </location>
</feature>
<evidence type="ECO:0000313" key="3">
    <source>
        <dbReference type="EMBL" id="VFT81164.1"/>
    </source>
</evidence>
<dbReference type="Proteomes" id="UP000332933">
    <property type="component" value="Unassembled WGS sequence"/>
</dbReference>
<organism evidence="3 4">
    <name type="scientific">Aphanomyces stellatus</name>
    <dbReference type="NCBI Taxonomy" id="120398"/>
    <lineage>
        <taxon>Eukaryota</taxon>
        <taxon>Sar</taxon>
        <taxon>Stramenopiles</taxon>
        <taxon>Oomycota</taxon>
        <taxon>Saprolegniomycetes</taxon>
        <taxon>Saprolegniales</taxon>
        <taxon>Verrucalvaceae</taxon>
        <taxon>Aphanomyces</taxon>
    </lineage>
</organism>
<protein>
    <submittedName>
        <fullName evidence="3">Aste57867_4029 protein</fullName>
    </submittedName>
</protein>
<dbReference type="AlphaFoldDB" id="A0A485KBZ4"/>
<evidence type="ECO:0000313" key="2">
    <source>
        <dbReference type="EMBL" id="KAF0714142.1"/>
    </source>
</evidence>
<keyword evidence="1" id="KW-1133">Transmembrane helix</keyword>
<keyword evidence="1" id="KW-0812">Transmembrane</keyword>